<proteinExistence type="predicted"/>
<dbReference type="PANTHER" id="PTHR15493:SF1">
    <property type="entry name" value="F-BOX ONLY PROTEIN 43"/>
    <property type="match status" value="1"/>
</dbReference>
<evidence type="ECO:0000313" key="3">
    <source>
        <dbReference type="Proteomes" id="UP000308365"/>
    </source>
</evidence>
<feature type="non-terminal residue" evidence="2">
    <location>
        <position position="828"/>
    </location>
</feature>
<protein>
    <submittedName>
        <fullName evidence="2">Uncharacterized protein</fullName>
    </submittedName>
</protein>
<name>A0A4U1ENH8_MONMO</name>
<feature type="non-terminal residue" evidence="2">
    <location>
        <position position="1"/>
    </location>
</feature>
<feature type="compositionally biased region" description="Polar residues" evidence="1">
    <location>
        <begin position="490"/>
        <end position="520"/>
    </location>
</feature>
<dbReference type="EMBL" id="RWIC01001066">
    <property type="protein sequence ID" value="TKC37922.1"/>
    <property type="molecule type" value="Genomic_DNA"/>
</dbReference>
<comment type="caution">
    <text evidence="2">The sequence shown here is derived from an EMBL/GenBank/DDBJ whole genome shotgun (WGS) entry which is preliminary data.</text>
</comment>
<feature type="region of interest" description="Disordered" evidence="1">
    <location>
        <begin position="467"/>
        <end position="520"/>
    </location>
</feature>
<accession>A0A4U1ENH8</accession>
<dbReference type="GO" id="GO:0007088">
    <property type="term" value="P:regulation of mitotic nuclear division"/>
    <property type="evidence" value="ECO:0007669"/>
    <property type="project" value="InterPro"/>
</dbReference>
<evidence type="ECO:0000256" key="1">
    <source>
        <dbReference type="SAM" id="MobiDB-lite"/>
    </source>
</evidence>
<feature type="compositionally biased region" description="Low complexity" evidence="1">
    <location>
        <begin position="44"/>
        <end position="53"/>
    </location>
</feature>
<reference evidence="3" key="1">
    <citation type="journal article" date="2019" name="IScience">
        <title>Narwhal Genome Reveals Long-Term Low Genetic Diversity despite Current Large Abundance Size.</title>
        <authorList>
            <person name="Westbury M.V."/>
            <person name="Petersen B."/>
            <person name="Garde E."/>
            <person name="Heide-Jorgensen M.P."/>
            <person name="Lorenzen E.D."/>
        </authorList>
    </citation>
    <scope>NUCLEOTIDE SEQUENCE [LARGE SCALE GENOMIC DNA]</scope>
</reference>
<dbReference type="Proteomes" id="UP000308365">
    <property type="component" value="Unassembled WGS sequence"/>
</dbReference>
<dbReference type="GO" id="GO:0005634">
    <property type="term" value="C:nucleus"/>
    <property type="evidence" value="ECO:0007669"/>
    <property type="project" value="TreeGrafter"/>
</dbReference>
<dbReference type="InterPro" id="IPR047147">
    <property type="entry name" value="FBX5_43"/>
</dbReference>
<evidence type="ECO:0000313" key="2">
    <source>
        <dbReference type="EMBL" id="TKC37922.1"/>
    </source>
</evidence>
<feature type="region of interest" description="Disordered" evidence="1">
    <location>
        <begin position="1"/>
        <end position="99"/>
    </location>
</feature>
<dbReference type="AlphaFoldDB" id="A0A4U1ENH8"/>
<feature type="compositionally biased region" description="Gly residues" evidence="1">
    <location>
        <begin position="15"/>
        <end position="24"/>
    </location>
</feature>
<organism evidence="2 3">
    <name type="scientific">Monodon monoceros</name>
    <name type="common">Narwhal</name>
    <name type="synonym">Ceratodon monodon</name>
    <dbReference type="NCBI Taxonomy" id="40151"/>
    <lineage>
        <taxon>Eukaryota</taxon>
        <taxon>Metazoa</taxon>
        <taxon>Chordata</taxon>
        <taxon>Craniata</taxon>
        <taxon>Vertebrata</taxon>
        <taxon>Euteleostomi</taxon>
        <taxon>Mammalia</taxon>
        <taxon>Eutheria</taxon>
        <taxon>Laurasiatheria</taxon>
        <taxon>Artiodactyla</taxon>
        <taxon>Whippomorpha</taxon>
        <taxon>Cetacea</taxon>
        <taxon>Odontoceti</taxon>
        <taxon>Monodontidae</taxon>
        <taxon>Monodon</taxon>
    </lineage>
</organism>
<dbReference type="PANTHER" id="PTHR15493">
    <property type="entry name" value="F-BOX ONLY PROTEIN 5 AND 43"/>
    <property type="match status" value="1"/>
</dbReference>
<sequence length="828" mass="90608">GCGHGGMGKRVQTSSGGGGAGGLRVAGPPAGAPLSERKGRRGAARSGYSGRAAQTEGGKRGGPTRSWREAAAPPLRSRGSRLDPRPPVDPVGAAAPGLQVGGSGGRQWYYFGTNFKETEILKMSERHSGQAGTGAGNEVDSPIVNIKSSSFGDFCSTSSFQDSGYSELLKSCSFDNTDKESFGKKERGSTLIHEHPETSSLALTHSLESPTQRKRFVFPRKEKDKTPDLCETPKVSGKKFLLRRRLDVSFSLLKGDFESQNSSLESSTSQVPNLEKNIPSSASGFPRQNNFSSLVTSTLKTEEATSSSQKLRLNFSQQKTSTVDDSKDNCSLFEVECISPIQGNSFKDSITHDFSDSSLCINDENTYPELLGSSVSGTTCGTDEDIFVTPISNLVANVKFNVSQRLSPLGEVRRNISTPEDSGFNSLCLDKSEDSLTDQEGSFQELLQKHKGTLKVRDTVRRSRRLGRLRRLSTLREQGSQSETEEEKQPNLSGSESTPVATSDISESQPSSDNKSGDLSLSFKNLSKTPALQLVHELFMKSKRKRFQQSGACELLEERDGGKIAVLQRVLAGLIGKKMGIEKLDILTELKYRNLKHVLAMVLDSLAAESLCSAGLSEDKALGNAVTRKEGSHVEQDFCKIMVGEGHARELVSLFFHSIWKVSRNWREIIIQDKKANQRRKFHITQLKTDSEGAILNVDDAATRLHLLNRSALRSVQAQARTPGFQKEQVSTFSPWGEVLTPIASSSVTHLSSKQEEYVKVAKTLFIDEALKPCPSTSLIRKGDYVAAQPVVLTFVCYVCVLIMGLKNVVEEQQSQEIEKMLFQEVPR</sequence>
<gene>
    <name evidence="2" type="ORF">EI555_021207</name>
</gene>
<dbReference type="GO" id="GO:0045835">
    <property type="term" value="P:negative regulation of meiotic nuclear division"/>
    <property type="evidence" value="ECO:0007669"/>
    <property type="project" value="InterPro"/>
</dbReference>